<dbReference type="AlphaFoldDB" id="A0A1B4PLJ7"/>
<sequence>MKPVSINTILAAVEILGAQECVDDEIEKRVRALVEDDMTMRRLVDIIPEAFGLVVASHLPSASGMTLPDTFSVQDESGAWRSVPITREPVFVAALEIAQHIFHSGPRHVLRNNAERSSIFAAVSKALDSGDSLEGSTLGGPDFLGLSISLYS</sequence>
<name>A0A1B4PLJ7_BURCE</name>
<protein>
    <submittedName>
        <fullName evidence="1">Uncharacterized protein</fullName>
    </submittedName>
</protein>
<gene>
    <name evidence="1" type="ORF">WT26_01875</name>
</gene>
<evidence type="ECO:0000313" key="2">
    <source>
        <dbReference type="Proteomes" id="UP000094776"/>
    </source>
</evidence>
<evidence type="ECO:0000313" key="1">
    <source>
        <dbReference type="EMBL" id="AOK14818.1"/>
    </source>
</evidence>
<dbReference type="Proteomes" id="UP000094776">
    <property type="component" value="Chromosome 3"/>
</dbReference>
<proteinExistence type="predicted"/>
<accession>A0A1B4PLJ7</accession>
<reference evidence="1 2" key="1">
    <citation type="submission" date="2015-12" db="EMBL/GenBank/DDBJ databases">
        <title>Diversity of Burkholderia near neighbor genomes.</title>
        <authorList>
            <person name="Sahl J."/>
            <person name="Wagner D."/>
            <person name="Keim P."/>
        </authorList>
    </citation>
    <scope>NUCLEOTIDE SEQUENCE [LARGE SCALE GENOMIC DNA]</scope>
    <source>
        <strain evidence="1 2">MSMB1184WGS</strain>
    </source>
</reference>
<dbReference type="EMBL" id="CP013442">
    <property type="protein sequence ID" value="AOK14818.1"/>
    <property type="molecule type" value="Genomic_DNA"/>
</dbReference>
<organism evidence="1 2">
    <name type="scientific">Burkholderia cepacia</name>
    <name type="common">Pseudomonas cepacia</name>
    <dbReference type="NCBI Taxonomy" id="292"/>
    <lineage>
        <taxon>Bacteria</taxon>
        <taxon>Pseudomonadati</taxon>
        <taxon>Pseudomonadota</taxon>
        <taxon>Betaproteobacteria</taxon>
        <taxon>Burkholderiales</taxon>
        <taxon>Burkholderiaceae</taxon>
        <taxon>Burkholderia</taxon>
        <taxon>Burkholderia cepacia complex</taxon>
    </lineage>
</organism>